<keyword evidence="2" id="KW-1133">Transmembrane helix</keyword>
<gene>
    <name evidence="3" type="ORF">GCM10007216_28100</name>
</gene>
<evidence type="ECO:0000313" key="4">
    <source>
        <dbReference type="Proteomes" id="UP000619534"/>
    </source>
</evidence>
<name>A0ABQ1PEI7_9BACI</name>
<dbReference type="EMBL" id="BMCJ01000005">
    <property type="protein sequence ID" value="GGC95739.1"/>
    <property type="molecule type" value="Genomic_DNA"/>
</dbReference>
<keyword evidence="2" id="KW-0472">Membrane</keyword>
<keyword evidence="4" id="KW-1185">Reference proteome</keyword>
<proteinExistence type="predicted"/>
<evidence type="ECO:0000313" key="3">
    <source>
        <dbReference type="EMBL" id="GGC95739.1"/>
    </source>
</evidence>
<evidence type="ECO:0000256" key="1">
    <source>
        <dbReference type="SAM" id="MobiDB-lite"/>
    </source>
</evidence>
<sequence>MAKEKVKKSILKRWWFWVVAVIIIIAVAGGGEEGDTEAQVDENPATEANAEKPAEESVEDENESSETKESEEPEVEETAAEEEVEEEISEPEPETYSSGMYEVGTEIEPGIYYNPDGSIYAERLGGFSGELDDIIANANPDGPYYMEIKDSDAAVSFGNGGWRLFDDVEKERHEIKKSFSSGIYVVGIDIEPGKYKLEGDGIYWARLSGVSLELNDIISNGNPSGGSAIVEVSPNDFAFEVSGGEWTKVE</sequence>
<comment type="caution">
    <text evidence="3">The sequence shown here is derived from an EMBL/GenBank/DDBJ whole genome shotgun (WGS) entry which is preliminary data.</text>
</comment>
<accession>A0ABQ1PEI7</accession>
<dbReference type="RefSeq" id="WP_062443275.1">
    <property type="nucleotide sequence ID" value="NZ_BMCJ01000005.1"/>
</dbReference>
<feature type="transmembrane region" description="Helical" evidence="2">
    <location>
        <begin position="14"/>
        <end position="31"/>
    </location>
</feature>
<dbReference type="Proteomes" id="UP000619534">
    <property type="component" value="Unassembled WGS sequence"/>
</dbReference>
<organism evidence="3 4">
    <name type="scientific">Thalassobacillus devorans</name>
    <dbReference type="NCBI Taxonomy" id="279813"/>
    <lineage>
        <taxon>Bacteria</taxon>
        <taxon>Bacillati</taxon>
        <taxon>Bacillota</taxon>
        <taxon>Bacilli</taxon>
        <taxon>Bacillales</taxon>
        <taxon>Bacillaceae</taxon>
        <taxon>Thalassobacillus</taxon>
    </lineage>
</organism>
<protein>
    <submittedName>
        <fullName evidence="3">Uncharacterized protein</fullName>
    </submittedName>
</protein>
<feature type="compositionally biased region" description="Acidic residues" evidence="1">
    <location>
        <begin position="71"/>
        <end position="93"/>
    </location>
</feature>
<keyword evidence="2" id="KW-0812">Transmembrane</keyword>
<evidence type="ECO:0000256" key="2">
    <source>
        <dbReference type="SAM" id="Phobius"/>
    </source>
</evidence>
<reference evidence="4" key="1">
    <citation type="journal article" date="2019" name="Int. J. Syst. Evol. Microbiol.">
        <title>The Global Catalogue of Microorganisms (GCM) 10K type strain sequencing project: providing services to taxonomists for standard genome sequencing and annotation.</title>
        <authorList>
            <consortium name="The Broad Institute Genomics Platform"/>
            <consortium name="The Broad Institute Genome Sequencing Center for Infectious Disease"/>
            <person name="Wu L."/>
            <person name="Ma J."/>
        </authorList>
    </citation>
    <scope>NUCLEOTIDE SEQUENCE [LARGE SCALE GENOMIC DNA]</scope>
    <source>
        <strain evidence="4">CCM 7282</strain>
    </source>
</reference>
<feature type="region of interest" description="Disordered" evidence="1">
    <location>
        <begin position="31"/>
        <end position="99"/>
    </location>
</feature>